<evidence type="ECO:0000313" key="6">
    <source>
        <dbReference type="EMBL" id="KAK8890640.1"/>
    </source>
</evidence>
<feature type="domain" description="Protein kinase" evidence="5">
    <location>
        <begin position="12"/>
        <end position="287"/>
    </location>
</feature>
<dbReference type="Proteomes" id="UP001470230">
    <property type="component" value="Unassembled WGS sequence"/>
</dbReference>
<accession>A0ABR2KHL3</accession>
<dbReference type="InterPro" id="IPR050167">
    <property type="entry name" value="Ser_Thr_protein_kinase"/>
</dbReference>
<feature type="binding site" evidence="4">
    <location>
        <position position="41"/>
    </location>
    <ligand>
        <name>ATP</name>
        <dbReference type="ChEBI" id="CHEBI:30616"/>
    </ligand>
</feature>
<proteinExistence type="predicted"/>
<dbReference type="InterPro" id="IPR011009">
    <property type="entry name" value="Kinase-like_dom_sf"/>
</dbReference>
<dbReference type="Gene3D" id="1.25.40.10">
    <property type="entry name" value="Tetratricopeptide repeat domain"/>
    <property type="match status" value="2"/>
</dbReference>
<dbReference type="SUPFAM" id="SSF81901">
    <property type="entry name" value="HCP-like"/>
    <property type="match status" value="3"/>
</dbReference>
<evidence type="ECO:0000256" key="1">
    <source>
        <dbReference type="ARBA" id="ARBA00022527"/>
    </source>
</evidence>
<gene>
    <name evidence="6" type="ORF">M9Y10_035422</name>
</gene>
<dbReference type="CDD" id="cd13999">
    <property type="entry name" value="STKc_MAP3K-like"/>
    <property type="match status" value="1"/>
</dbReference>
<dbReference type="PANTHER" id="PTHR23257">
    <property type="entry name" value="SERINE-THREONINE PROTEIN KINASE"/>
    <property type="match status" value="1"/>
</dbReference>
<dbReference type="InterPro" id="IPR001245">
    <property type="entry name" value="Ser-Thr/Tyr_kinase_cat_dom"/>
</dbReference>
<dbReference type="InterPro" id="IPR011990">
    <property type="entry name" value="TPR-like_helical_dom_sf"/>
</dbReference>
<keyword evidence="1" id="KW-0723">Serine/threonine-protein kinase</keyword>
<name>A0ABR2KHL3_9EUKA</name>
<dbReference type="SMART" id="SM00220">
    <property type="entry name" value="S_TKc"/>
    <property type="match status" value="1"/>
</dbReference>
<dbReference type="Gene3D" id="1.10.510.10">
    <property type="entry name" value="Transferase(Phosphotransferase) domain 1"/>
    <property type="match status" value="1"/>
</dbReference>
<keyword evidence="3 4" id="KW-0067">ATP-binding</keyword>
<dbReference type="InterPro" id="IPR006597">
    <property type="entry name" value="Sel1-like"/>
</dbReference>
<evidence type="ECO:0000256" key="4">
    <source>
        <dbReference type="PROSITE-ProRule" id="PRU10141"/>
    </source>
</evidence>
<dbReference type="PROSITE" id="PS00108">
    <property type="entry name" value="PROTEIN_KINASE_ST"/>
    <property type="match status" value="1"/>
</dbReference>
<sequence length="842" mass="96658">MSDDKFLDLSQFKKKKKIGEGSFGKVFIVEDKSTKKIYAAKVSKNEYQEATPKEMLNLSREVNIISKMEHPSILNFVGYSPVNFKNKYKPVIVTEFSPNGSLQDIFKMERKNKNIPGYDNTKKLILMYGIANGMAYLHLNNIIHRDLKPDNIFLDEYLCPKIADFGLSKITNEFCSISELKSTADSFKGTPIYMAPETWRNHEYSFKTDVYAYSLILYEMLTSDQPFKNYTIFQLMIDIGRRGKRPEINKAIPESYLKLIQSCWSEQPNDRPTFNDIVKQLKNDPGFLLDGVVKEDYYLYIDFLEKSRISFDATKKIIHLSDFINSTSKTYKKVFVSQNKEIRKELQKIIEEEKIEETEPKIERQFKFISSSTFYELDNYCQNLILEIEEGKEDLIVFVAESFIEGSNDFPKETDTGIKYFEYAISKQNVEAMETYGKLLFQGETIPKDEEKAVKILKDAVERHKSSNAKLQLSKIILSHQSFDVNDKNENINWPLAKQYSKEAADAGNIEAILHYADLSMKEKKNKYGEIHTNVVESFNYLKKAVDKGDATAIALYGQYIEFGRAYTKPDPEASIQYYKESYEKGDMTGYALLGEALYNATGGLIKNEEDGENLIQISFEQNNIYGIRSYAVNLVKEKEEQIKYLKILADRGDALGYLNFGLALYKGEGIEKNVDLGIKYIERAIEEGSSRAAHVLGMDYLHINEKSSLKKDLEKGMKYMKMAAENGSHEVLFTYPFFLSQLPDAVKYKDDIEKYLKKGISLGMTTCMQQYSLLCFMGNIFPRNFAECAKYTKMAADAGDKNAMNSYADFLDSGIGVEKNEKESMKYRLMAKSDSNECPIQ</sequence>
<dbReference type="PRINTS" id="PR00109">
    <property type="entry name" value="TYRKINASE"/>
</dbReference>
<dbReference type="EMBL" id="JAPFFF010000005">
    <property type="protein sequence ID" value="KAK8890640.1"/>
    <property type="molecule type" value="Genomic_DNA"/>
</dbReference>
<evidence type="ECO:0000259" key="5">
    <source>
        <dbReference type="PROSITE" id="PS50011"/>
    </source>
</evidence>
<organism evidence="6 7">
    <name type="scientific">Tritrichomonas musculus</name>
    <dbReference type="NCBI Taxonomy" id="1915356"/>
    <lineage>
        <taxon>Eukaryota</taxon>
        <taxon>Metamonada</taxon>
        <taxon>Parabasalia</taxon>
        <taxon>Tritrichomonadida</taxon>
        <taxon>Tritrichomonadidae</taxon>
        <taxon>Tritrichomonas</taxon>
    </lineage>
</organism>
<dbReference type="Pfam" id="PF08238">
    <property type="entry name" value="Sel1"/>
    <property type="match status" value="7"/>
</dbReference>
<keyword evidence="1" id="KW-0418">Kinase</keyword>
<dbReference type="PROSITE" id="PS00107">
    <property type="entry name" value="PROTEIN_KINASE_ATP"/>
    <property type="match status" value="1"/>
</dbReference>
<dbReference type="SUPFAM" id="SSF56112">
    <property type="entry name" value="Protein kinase-like (PK-like)"/>
    <property type="match status" value="1"/>
</dbReference>
<dbReference type="InterPro" id="IPR017441">
    <property type="entry name" value="Protein_kinase_ATP_BS"/>
</dbReference>
<protein>
    <recommendedName>
        <fullName evidence="5">Protein kinase domain-containing protein</fullName>
    </recommendedName>
</protein>
<dbReference type="PROSITE" id="PS50011">
    <property type="entry name" value="PROTEIN_KINASE_DOM"/>
    <property type="match status" value="1"/>
</dbReference>
<comment type="caution">
    <text evidence="6">The sequence shown here is derived from an EMBL/GenBank/DDBJ whole genome shotgun (WGS) entry which is preliminary data.</text>
</comment>
<reference evidence="6 7" key="1">
    <citation type="submission" date="2024-04" db="EMBL/GenBank/DDBJ databases">
        <title>Tritrichomonas musculus Genome.</title>
        <authorList>
            <person name="Alves-Ferreira E."/>
            <person name="Grigg M."/>
            <person name="Lorenzi H."/>
            <person name="Galac M."/>
        </authorList>
    </citation>
    <scope>NUCLEOTIDE SEQUENCE [LARGE SCALE GENOMIC DNA]</scope>
    <source>
        <strain evidence="6 7">EAF2021</strain>
    </source>
</reference>
<keyword evidence="1" id="KW-0808">Transferase</keyword>
<evidence type="ECO:0000256" key="3">
    <source>
        <dbReference type="ARBA" id="ARBA00022840"/>
    </source>
</evidence>
<keyword evidence="2 4" id="KW-0547">Nucleotide-binding</keyword>
<evidence type="ECO:0000313" key="7">
    <source>
        <dbReference type="Proteomes" id="UP001470230"/>
    </source>
</evidence>
<dbReference type="InterPro" id="IPR000719">
    <property type="entry name" value="Prot_kinase_dom"/>
</dbReference>
<keyword evidence="7" id="KW-1185">Reference proteome</keyword>
<dbReference type="Pfam" id="PF00069">
    <property type="entry name" value="Pkinase"/>
    <property type="match status" value="1"/>
</dbReference>
<dbReference type="PANTHER" id="PTHR23257:SF958">
    <property type="entry name" value="SERINE_THREONINE-PROTEIN KINASE WNK4"/>
    <property type="match status" value="1"/>
</dbReference>
<dbReference type="SMART" id="SM00671">
    <property type="entry name" value="SEL1"/>
    <property type="match status" value="8"/>
</dbReference>
<dbReference type="InterPro" id="IPR008271">
    <property type="entry name" value="Ser/Thr_kinase_AS"/>
</dbReference>
<evidence type="ECO:0000256" key="2">
    <source>
        <dbReference type="ARBA" id="ARBA00022741"/>
    </source>
</evidence>